<dbReference type="Proteomes" id="UP000887159">
    <property type="component" value="Unassembled WGS sequence"/>
</dbReference>
<sequence length="88" mass="9341">MSSSHSPVEGLKHGSKSSYERGEVMLAHLLSEAQNRRQKCVALQCDTPVPSVQDLIARISVAAGRMQQSLCSDSHTAPMSGSSDDLGS</sequence>
<comment type="caution">
    <text evidence="2">The sequence shown here is derived from an EMBL/GenBank/DDBJ whole genome shotgun (WGS) entry which is preliminary data.</text>
</comment>
<organism evidence="2 3">
    <name type="scientific">Trichonephila clavipes</name>
    <name type="common">Golden silk orbweaver</name>
    <name type="synonym">Nephila clavipes</name>
    <dbReference type="NCBI Taxonomy" id="2585209"/>
    <lineage>
        <taxon>Eukaryota</taxon>
        <taxon>Metazoa</taxon>
        <taxon>Ecdysozoa</taxon>
        <taxon>Arthropoda</taxon>
        <taxon>Chelicerata</taxon>
        <taxon>Arachnida</taxon>
        <taxon>Araneae</taxon>
        <taxon>Araneomorphae</taxon>
        <taxon>Entelegynae</taxon>
        <taxon>Araneoidea</taxon>
        <taxon>Nephilidae</taxon>
        <taxon>Trichonephila</taxon>
    </lineage>
</organism>
<reference evidence="2" key="1">
    <citation type="submission" date="2020-08" db="EMBL/GenBank/DDBJ databases">
        <title>Multicomponent nature underlies the extraordinary mechanical properties of spider dragline silk.</title>
        <authorList>
            <person name="Kono N."/>
            <person name="Nakamura H."/>
            <person name="Mori M."/>
            <person name="Yoshida Y."/>
            <person name="Ohtoshi R."/>
            <person name="Malay A.D."/>
            <person name="Moran D.A.P."/>
            <person name="Tomita M."/>
            <person name="Numata K."/>
            <person name="Arakawa K."/>
        </authorList>
    </citation>
    <scope>NUCLEOTIDE SEQUENCE</scope>
</reference>
<evidence type="ECO:0000256" key="1">
    <source>
        <dbReference type="SAM" id="MobiDB-lite"/>
    </source>
</evidence>
<name>A0A8X6VCW6_TRICX</name>
<dbReference type="EMBL" id="BMAU01021229">
    <property type="protein sequence ID" value="GFY01505.1"/>
    <property type="molecule type" value="Genomic_DNA"/>
</dbReference>
<keyword evidence="3" id="KW-1185">Reference proteome</keyword>
<feature type="region of interest" description="Disordered" evidence="1">
    <location>
        <begin position="67"/>
        <end position="88"/>
    </location>
</feature>
<accession>A0A8X6VCW6</accession>
<gene>
    <name evidence="2" type="ORF">TNCV_2606921</name>
</gene>
<evidence type="ECO:0000313" key="3">
    <source>
        <dbReference type="Proteomes" id="UP000887159"/>
    </source>
</evidence>
<protein>
    <submittedName>
        <fullName evidence="2">Uncharacterized protein</fullName>
    </submittedName>
</protein>
<proteinExistence type="predicted"/>
<evidence type="ECO:0000313" key="2">
    <source>
        <dbReference type="EMBL" id="GFY01505.1"/>
    </source>
</evidence>
<dbReference type="AlphaFoldDB" id="A0A8X6VCW6"/>